<accession>A0ACC2D0B3</accession>
<reference evidence="2" key="1">
    <citation type="journal article" date="2024" name="Proc. Natl. Acad. Sci. U.S.A.">
        <title>Extraordinary preservation of gene collinearity over three hundred million years revealed in homosporous lycophytes.</title>
        <authorList>
            <person name="Li C."/>
            <person name="Wickell D."/>
            <person name="Kuo L.Y."/>
            <person name="Chen X."/>
            <person name="Nie B."/>
            <person name="Liao X."/>
            <person name="Peng D."/>
            <person name="Ji J."/>
            <person name="Jenkins J."/>
            <person name="Williams M."/>
            <person name="Shu S."/>
            <person name="Plott C."/>
            <person name="Barry K."/>
            <person name="Rajasekar S."/>
            <person name="Grimwood J."/>
            <person name="Han X."/>
            <person name="Sun S."/>
            <person name="Hou Z."/>
            <person name="He W."/>
            <person name="Dai G."/>
            <person name="Sun C."/>
            <person name="Schmutz J."/>
            <person name="Leebens-Mack J.H."/>
            <person name="Li F.W."/>
            <person name="Wang L."/>
        </authorList>
    </citation>
    <scope>NUCLEOTIDE SEQUENCE [LARGE SCALE GENOMIC DNA]</scope>
    <source>
        <strain evidence="2">cv. PW_Plant_1</strain>
    </source>
</reference>
<dbReference type="Proteomes" id="UP001162992">
    <property type="component" value="Chromosome 8"/>
</dbReference>
<protein>
    <submittedName>
        <fullName evidence="1">Uncharacterized protein</fullName>
    </submittedName>
</protein>
<proteinExistence type="predicted"/>
<organism evidence="1 2">
    <name type="scientific">Diphasiastrum complanatum</name>
    <name type="common">Issler's clubmoss</name>
    <name type="synonym">Lycopodium complanatum</name>
    <dbReference type="NCBI Taxonomy" id="34168"/>
    <lineage>
        <taxon>Eukaryota</taxon>
        <taxon>Viridiplantae</taxon>
        <taxon>Streptophyta</taxon>
        <taxon>Embryophyta</taxon>
        <taxon>Tracheophyta</taxon>
        <taxon>Lycopodiopsida</taxon>
        <taxon>Lycopodiales</taxon>
        <taxon>Lycopodiaceae</taxon>
        <taxon>Lycopodioideae</taxon>
        <taxon>Diphasiastrum</taxon>
    </lineage>
</organism>
<evidence type="ECO:0000313" key="2">
    <source>
        <dbReference type="Proteomes" id="UP001162992"/>
    </source>
</evidence>
<name>A0ACC2D0B3_DIPCM</name>
<comment type="caution">
    <text evidence="1">The sequence shown here is derived from an EMBL/GenBank/DDBJ whole genome shotgun (WGS) entry which is preliminary data.</text>
</comment>
<keyword evidence="2" id="KW-1185">Reference proteome</keyword>
<sequence>MVETIFAEVELKVPIEQIWKAQVADGPNCMPKIFPAFIESIETLEGDGGAAVPYARYVKEHVDVLNDETYIFSYTVIEGGGLGEIFDYYKATISFKPGADENTTIGRWSLDYSLIDERPGLPAQLKRRNVDVFKTVEAYLLSGASAQTEKKLHHI</sequence>
<evidence type="ECO:0000313" key="1">
    <source>
        <dbReference type="EMBL" id="KAJ7547599.1"/>
    </source>
</evidence>
<gene>
    <name evidence="1" type="ORF">O6H91_08G094100</name>
</gene>
<dbReference type="EMBL" id="CM055099">
    <property type="protein sequence ID" value="KAJ7547599.1"/>
    <property type="molecule type" value="Genomic_DNA"/>
</dbReference>